<keyword evidence="3" id="KW-1185">Reference proteome</keyword>
<name>A0AAE0LKN1_9CHLO</name>
<feature type="region of interest" description="Disordered" evidence="1">
    <location>
        <begin position="1"/>
        <end position="126"/>
    </location>
</feature>
<dbReference type="EMBL" id="LGRX02000418">
    <property type="protein sequence ID" value="KAK3288692.1"/>
    <property type="molecule type" value="Genomic_DNA"/>
</dbReference>
<reference evidence="2 3" key="1">
    <citation type="journal article" date="2015" name="Genome Biol. Evol.">
        <title>Comparative Genomics of a Bacterivorous Green Alga Reveals Evolutionary Causalities and Consequences of Phago-Mixotrophic Mode of Nutrition.</title>
        <authorList>
            <person name="Burns J.A."/>
            <person name="Paasch A."/>
            <person name="Narechania A."/>
            <person name="Kim E."/>
        </authorList>
    </citation>
    <scope>NUCLEOTIDE SEQUENCE [LARGE SCALE GENOMIC DNA]</scope>
    <source>
        <strain evidence="2 3">PLY_AMNH</strain>
    </source>
</reference>
<dbReference type="AlphaFoldDB" id="A0AAE0LKN1"/>
<organism evidence="2 3">
    <name type="scientific">Cymbomonas tetramitiformis</name>
    <dbReference type="NCBI Taxonomy" id="36881"/>
    <lineage>
        <taxon>Eukaryota</taxon>
        <taxon>Viridiplantae</taxon>
        <taxon>Chlorophyta</taxon>
        <taxon>Pyramimonadophyceae</taxon>
        <taxon>Pyramimonadales</taxon>
        <taxon>Pyramimonadaceae</taxon>
        <taxon>Cymbomonas</taxon>
    </lineage>
</organism>
<sequence>MIESRKRKGETKPLAKKEPKISKEVSVIEEDSDAPTGRDEARDMSVFDSDADEPGEEERRPSAPSNGAARLGKAARKKARKAAKQQERLKERELASASGQPSSNTSATSRRQLAKHSSEEGPEVADMVENDAVNEREEMETELHSGALDGVKGVMLGEDLVLVDPKTKRVYSSTQRGPADEHICIGTWDEEGKTLIPLPRKPKPATEALAGGGSLQDLEPIKHPFEVDVDDHCETSPEAHKDIVGVLGQIALGLGKAPEELVIYDPFYCAGGSKRNLGALGFGNVINRCEDFYAVEAAGEIPEHDVVVTNPPYSGEHMEHALKFCARNQVQHGRPWLMLLPSYVHQKPYYVPTVTREAEQPHDPVPEPFFIYPTKRYCYWIPKPLIKVVASARSRQHEDGAQFRKKRTHKGPLGERTSPFISMWFCGLGSQQRSIAQWFQKQKRGGYGAKPCMIALTAKQLPPLFQSGI</sequence>
<protein>
    <submittedName>
        <fullName evidence="2">Uncharacterized protein</fullName>
    </submittedName>
</protein>
<dbReference type="PROSITE" id="PS00092">
    <property type="entry name" value="N6_MTASE"/>
    <property type="match status" value="1"/>
</dbReference>
<dbReference type="InterPro" id="IPR002052">
    <property type="entry name" value="DNA_methylase_N6_adenine_CS"/>
</dbReference>
<dbReference type="Proteomes" id="UP001190700">
    <property type="component" value="Unassembled WGS sequence"/>
</dbReference>
<feature type="compositionally biased region" description="Basic and acidic residues" evidence="1">
    <location>
        <begin position="10"/>
        <end position="23"/>
    </location>
</feature>
<feature type="compositionally biased region" description="Basic and acidic residues" evidence="1">
    <location>
        <begin position="84"/>
        <end position="94"/>
    </location>
</feature>
<evidence type="ECO:0000313" key="2">
    <source>
        <dbReference type="EMBL" id="KAK3288692.1"/>
    </source>
</evidence>
<dbReference type="PANTHER" id="PTHR39444">
    <property type="entry name" value="SITE-SPECIFIC DNA-METHYLTRANSFERASE (ADENINE-SPECIFIC)"/>
    <property type="match status" value="1"/>
</dbReference>
<comment type="caution">
    <text evidence="2">The sequence shown here is derived from an EMBL/GenBank/DDBJ whole genome shotgun (WGS) entry which is preliminary data.</text>
</comment>
<proteinExistence type="predicted"/>
<feature type="compositionally biased region" description="Polar residues" evidence="1">
    <location>
        <begin position="97"/>
        <end position="111"/>
    </location>
</feature>
<gene>
    <name evidence="2" type="ORF">CYMTET_3839</name>
</gene>
<feature type="compositionally biased region" description="Basic residues" evidence="1">
    <location>
        <begin position="73"/>
        <end position="83"/>
    </location>
</feature>
<accession>A0AAE0LKN1</accession>
<dbReference type="GO" id="GO:0032259">
    <property type="term" value="P:methylation"/>
    <property type="evidence" value="ECO:0007669"/>
    <property type="project" value="InterPro"/>
</dbReference>
<dbReference type="GO" id="GO:0003676">
    <property type="term" value="F:nucleic acid binding"/>
    <property type="evidence" value="ECO:0007669"/>
    <property type="project" value="InterPro"/>
</dbReference>
<evidence type="ECO:0000256" key="1">
    <source>
        <dbReference type="SAM" id="MobiDB-lite"/>
    </source>
</evidence>
<evidence type="ECO:0000313" key="3">
    <source>
        <dbReference type="Proteomes" id="UP001190700"/>
    </source>
</evidence>
<dbReference type="PANTHER" id="PTHR39444:SF3">
    <property type="entry name" value="SITE-SPECIFIC DNA-METHYLTRANSFERASE (ADENINE-SPECIFIC)"/>
    <property type="match status" value="1"/>
</dbReference>
<dbReference type="GO" id="GO:0008168">
    <property type="term" value="F:methyltransferase activity"/>
    <property type="evidence" value="ECO:0007669"/>
    <property type="project" value="InterPro"/>
</dbReference>
<feature type="compositionally biased region" description="Basic and acidic residues" evidence="1">
    <location>
        <begin position="36"/>
        <end position="45"/>
    </location>
</feature>